<dbReference type="PATRIC" id="fig|1230459.4.peg.3563"/>
<dbReference type="RefSeq" id="WP_008458366.1">
    <property type="nucleotide sequence ID" value="NZ_AOIJ01000079.1"/>
</dbReference>
<protein>
    <recommendedName>
        <fullName evidence="2">DUF7344 domain-containing protein</fullName>
    </recommendedName>
</protein>
<dbReference type="EMBL" id="AOIJ01000079">
    <property type="protein sequence ID" value="ELY76346.1"/>
    <property type="molecule type" value="Genomic_DNA"/>
</dbReference>
<gene>
    <name evidence="3" type="ORF">C486_17964</name>
</gene>
<feature type="region of interest" description="Disordered" evidence="1">
    <location>
        <begin position="114"/>
        <end position="135"/>
    </location>
</feature>
<keyword evidence="4" id="KW-1185">Reference proteome</keyword>
<comment type="caution">
    <text evidence="3">The sequence shown here is derived from an EMBL/GenBank/DDBJ whole genome shotgun (WGS) entry which is preliminary data.</text>
</comment>
<dbReference type="Pfam" id="PF24035">
    <property type="entry name" value="DUF7344"/>
    <property type="match status" value="1"/>
</dbReference>
<evidence type="ECO:0000313" key="4">
    <source>
        <dbReference type="Proteomes" id="UP000011592"/>
    </source>
</evidence>
<organism evidence="3 4">
    <name type="scientific">Natrinema gari JCM 14663</name>
    <dbReference type="NCBI Taxonomy" id="1230459"/>
    <lineage>
        <taxon>Archaea</taxon>
        <taxon>Methanobacteriati</taxon>
        <taxon>Methanobacteriota</taxon>
        <taxon>Stenosarchaea group</taxon>
        <taxon>Halobacteria</taxon>
        <taxon>Halobacteriales</taxon>
        <taxon>Natrialbaceae</taxon>
        <taxon>Natrinema</taxon>
    </lineage>
</organism>
<dbReference type="AlphaFoldDB" id="L9YRN8"/>
<accession>L9YRN8</accession>
<name>L9YRN8_9EURY</name>
<feature type="domain" description="DUF7344" evidence="2">
    <location>
        <begin position="18"/>
        <end position="90"/>
    </location>
</feature>
<reference evidence="3 4" key="1">
    <citation type="journal article" date="2014" name="PLoS Genet.">
        <title>Phylogenetically driven sequencing of extremely halophilic archaea reveals strategies for static and dynamic osmo-response.</title>
        <authorList>
            <person name="Becker E.A."/>
            <person name="Seitzer P.M."/>
            <person name="Tritt A."/>
            <person name="Larsen D."/>
            <person name="Krusor M."/>
            <person name="Yao A.I."/>
            <person name="Wu D."/>
            <person name="Madern D."/>
            <person name="Eisen J.A."/>
            <person name="Darling A.E."/>
            <person name="Facciotti M.T."/>
        </authorList>
    </citation>
    <scope>NUCLEOTIDE SEQUENCE [LARGE SCALE GENOMIC DNA]</scope>
    <source>
        <strain evidence="3 4">JCM 14663</strain>
    </source>
</reference>
<proteinExistence type="predicted"/>
<evidence type="ECO:0000313" key="3">
    <source>
        <dbReference type="EMBL" id="ELY76346.1"/>
    </source>
</evidence>
<dbReference type="Proteomes" id="UP000011592">
    <property type="component" value="Unassembled WGS sequence"/>
</dbReference>
<evidence type="ECO:0000259" key="2">
    <source>
        <dbReference type="Pfam" id="PF24035"/>
    </source>
</evidence>
<sequence length="135" mass="14557">MSNTARSGSAAATRDELFDALADGRRRTVLRLVRDRTPQGIGKDDLALRLAAVTAEKELATVTDDDHHRALVALHHRLLPRLTDAGLLEETDDGLLRLVDRRMIDGLGVETLCSDSEGTDADGTDTISEAPADGR</sequence>
<dbReference type="InterPro" id="IPR055768">
    <property type="entry name" value="DUF7344"/>
</dbReference>
<evidence type="ECO:0000256" key="1">
    <source>
        <dbReference type="SAM" id="MobiDB-lite"/>
    </source>
</evidence>